<accession>A0A090AHS5</accession>
<reference evidence="2 3" key="1">
    <citation type="journal article" date="2014" name="ISME J.">
        <title>Ecophysiology of Thioploca ingrica as revealed by the complete genome sequence supplemented with proteomic evidence.</title>
        <authorList>
            <person name="Kojima H."/>
            <person name="Ogura Y."/>
            <person name="Yamamoto N."/>
            <person name="Togashi T."/>
            <person name="Mori H."/>
            <person name="Watanabe T."/>
            <person name="Nemoto F."/>
            <person name="Kurokawa K."/>
            <person name="Hayashi T."/>
            <person name="Fukui M."/>
        </authorList>
    </citation>
    <scope>NUCLEOTIDE SEQUENCE [LARGE SCALE GENOMIC DNA]</scope>
</reference>
<dbReference type="Proteomes" id="UP000031623">
    <property type="component" value="Chromosome"/>
</dbReference>
<dbReference type="KEGG" id="tig:THII_2557"/>
<gene>
    <name evidence="2" type="ORF">THII_2557</name>
</gene>
<dbReference type="Pfam" id="PF03235">
    <property type="entry name" value="GmrSD_N"/>
    <property type="match status" value="1"/>
</dbReference>
<dbReference type="AlphaFoldDB" id="A0A090AHS5"/>
<dbReference type="STRING" id="40754.THII_2557"/>
<protein>
    <recommendedName>
        <fullName evidence="1">GmrSD restriction endonucleases N-terminal domain-containing protein</fullName>
    </recommendedName>
</protein>
<sequence>MVDLLNNIIELDNEIAKARNNLSTDRLDMSFGEIVSMYEREELIIDPNFQRLFRWGDDQQTKFIESLVLGIPVPPLFVAEIKEGTEAGKWELIDGLQRVSTVLSFFGVLRSLPDKNNWALGEGGLVKQWRDYRFTDLALKYQLNIRRAVCRIEIIKWSSGVDMRYELFTRLNTLGTPLSDQELRNCIFRPKSNKFNDLLRKLANQEKFIELIEPTEGQQEQLYLEELVLRFFALYDAAKNVEGSDEKIKENISSYMSSYMKMITENDSFDYELESLFTRIIDLLVPLGRDVFRGGKEIARGPFSPSSYDIVMVGIALNIDNYEKMSADKIKNKLEIAKRDERSKKLVNSRQRVAQRIEFIRNIFGTQ</sequence>
<dbReference type="EMBL" id="AP014633">
    <property type="protein sequence ID" value="BAP56854.1"/>
    <property type="molecule type" value="Genomic_DNA"/>
</dbReference>
<feature type="domain" description="GmrSD restriction endonucleases N-terminal" evidence="1">
    <location>
        <begin position="33"/>
        <end position="188"/>
    </location>
</feature>
<organism evidence="2 3">
    <name type="scientific">Thioploca ingrica</name>
    <dbReference type="NCBI Taxonomy" id="40754"/>
    <lineage>
        <taxon>Bacteria</taxon>
        <taxon>Pseudomonadati</taxon>
        <taxon>Pseudomonadota</taxon>
        <taxon>Gammaproteobacteria</taxon>
        <taxon>Thiotrichales</taxon>
        <taxon>Thiotrichaceae</taxon>
        <taxon>Thioploca</taxon>
    </lineage>
</organism>
<evidence type="ECO:0000313" key="3">
    <source>
        <dbReference type="Proteomes" id="UP000031623"/>
    </source>
</evidence>
<dbReference type="HOGENOM" id="CLU_038557_2_1_6"/>
<evidence type="ECO:0000259" key="1">
    <source>
        <dbReference type="Pfam" id="PF03235"/>
    </source>
</evidence>
<evidence type="ECO:0000313" key="2">
    <source>
        <dbReference type="EMBL" id="BAP56854.1"/>
    </source>
</evidence>
<name>A0A090AHS5_9GAMM</name>
<keyword evidence="3" id="KW-1185">Reference proteome</keyword>
<dbReference type="OrthoDB" id="8094406at2"/>
<dbReference type="PANTHER" id="PTHR39639">
    <property type="entry name" value="CHROMOSOME 16, WHOLE GENOME SHOTGUN SEQUENCE"/>
    <property type="match status" value="1"/>
</dbReference>
<dbReference type="InterPro" id="IPR004919">
    <property type="entry name" value="GmrSD_N"/>
</dbReference>
<dbReference type="PANTHER" id="PTHR39639:SF1">
    <property type="entry name" value="DUF262 DOMAIN-CONTAINING PROTEIN"/>
    <property type="match status" value="1"/>
</dbReference>
<proteinExistence type="predicted"/>